<organism evidence="1 2">
    <name type="scientific">Methylorubrum extorquens</name>
    <name type="common">Methylobacterium dichloromethanicum</name>
    <name type="synonym">Methylobacterium extorquens</name>
    <dbReference type="NCBI Taxonomy" id="408"/>
    <lineage>
        <taxon>Bacteria</taxon>
        <taxon>Pseudomonadati</taxon>
        <taxon>Pseudomonadota</taxon>
        <taxon>Alphaproteobacteria</taxon>
        <taxon>Hyphomicrobiales</taxon>
        <taxon>Methylobacteriaceae</taxon>
        <taxon>Methylorubrum</taxon>
    </lineage>
</organism>
<dbReference type="Proteomes" id="UP000180215">
    <property type="component" value="Unassembled WGS sequence"/>
</dbReference>
<comment type="caution">
    <text evidence="1">The sequence shown here is derived from an EMBL/GenBank/DDBJ whole genome shotgun (WGS) entry which is preliminary data.</text>
</comment>
<protein>
    <submittedName>
        <fullName evidence="1">Uncharacterized protein</fullName>
    </submittedName>
</protein>
<dbReference type="EMBL" id="MNAO01000287">
    <property type="protein sequence ID" value="OHV15357.1"/>
    <property type="molecule type" value="Genomic_DNA"/>
</dbReference>
<proteinExistence type="predicted"/>
<gene>
    <name evidence="1" type="ORF">BK022_19645</name>
</gene>
<dbReference type="AlphaFoldDB" id="A0A1S1P2F2"/>
<name>A0A1S1P2F2_METEX</name>
<reference evidence="1 2" key="1">
    <citation type="submission" date="2016-10" db="EMBL/GenBank/DDBJ databases">
        <title>Draft genome sequence of Methylobacterium extorquens CP3, a seed endophyte of Crotalaria pumila with plant growth-promoting and metal tolerance properties.</title>
        <authorList>
            <person name="Sanchez-Lopez A.S."/>
            <person name="Van Hamme J.D."/>
            <person name="Thijs S."/>
            <person name="Mcammond B.M."/>
            <person name="Stevens V."/>
            <person name="Gonzalez-Chavez M.D.C."/>
            <person name="Vangronsveld J."/>
        </authorList>
    </citation>
    <scope>NUCLEOTIDE SEQUENCE [LARGE SCALE GENOMIC DNA]</scope>
    <source>
        <strain evidence="1 2">CP3</strain>
    </source>
</reference>
<accession>A0A1S1P2F2</accession>
<evidence type="ECO:0000313" key="1">
    <source>
        <dbReference type="EMBL" id="OHV15357.1"/>
    </source>
</evidence>
<evidence type="ECO:0000313" key="2">
    <source>
        <dbReference type="Proteomes" id="UP000180215"/>
    </source>
</evidence>
<sequence>MCGVAHHLLQHPEIIEEAGASGGRQAAEGLRPVLVVALLQADEVGLLQHGEVAAEIASVSPHSA</sequence>